<evidence type="ECO:0000313" key="5">
    <source>
        <dbReference type="Proteomes" id="UP001050691"/>
    </source>
</evidence>
<dbReference type="SUPFAM" id="SSF52047">
    <property type="entry name" value="RNI-like"/>
    <property type="match status" value="1"/>
</dbReference>
<keyword evidence="2" id="KW-0433">Leucine-rich repeat</keyword>
<protein>
    <recommendedName>
        <fullName evidence="6">Ran GTPase-activating protein 1</fullName>
    </recommendedName>
</protein>
<dbReference type="AlphaFoldDB" id="A0AAV5AA29"/>
<keyword evidence="5" id="KW-1185">Reference proteome</keyword>
<dbReference type="SMART" id="SM00368">
    <property type="entry name" value="LRR_RI"/>
    <property type="match status" value="6"/>
</dbReference>
<dbReference type="InterPro" id="IPR001611">
    <property type="entry name" value="Leu-rich_rpt"/>
</dbReference>
<dbReference type="GO" id="GO:0031267">
    <property type="term" value="F:small GTPase binding"/>
    <property type="evidence" value="ECO:0007669"/>
    <property type="project" value="TreeGrafter"/>
</dbReference>
<keyword evidence="3" id="KW-0677">Repeat</keyword>
<keyword evidence="1" id="KW-0343">GTPase activation</keyword>
<dbReference type="GO" id="GO:0048471">
    <property type="term" value="C:perinuclear region of cytoplasm"/>
    <property type="evidence" value="ECO:0007669"/>
    <property type="project" value="TreeGrafter"/>
</dbReference>
<gene>
    <name evidence="4" type="ORF">Clacol_005709</name>
</gene>
<dbReference type="Gene3D" id="3.80.10.10">
    <property type="entry name" value="Ribonuclease Inhibitor"/>
    <property type="match status" value="1"/>
</dbReference>
<proteinExistence type="predicted"/>
<evidence type="ECO:0008006" key="6">
    <source>
        <dbReference type="Google" id="ProtNLM"/>
    </source>
</evidence>
<evidence type="ECO:0000256" key="2">
    <source>
        <dbReference type="ARBA" id="ARBA00022614"/>
    </source>
</evidence>
<dbReference type="Pfam" id="PF00560">
    <property type="entry name" value="LRR_1"/>
    <property type="match status" value="1"/>
</dbReference>
<reference evidence="4" key="1">
    <citation type="submission" date="2021-10" db="EMBL/GenBank/DDBJ databases">
        <title>De novo Genome Assembly of Clathrus columnatus (Basidiomycota, Fungi) Using Illumina and Nanopore Sequence Data.</title>
        <authorList>
            <person name="Ogiso-Tanaka E."/>
            <person name="Itagaki H."/>
            <person name="Hosoya T."/>
            <person name="Hosaka K."/>
        </authorList>
    </citation>
    <scope>NUCLEOTIDE SEQUENCE</scope>
    <source>
        <strain evidence="4">MO-923</strain>
    </source>
</reference>
<evidence type="ECO:0000313" key="4">
    <source>
        <dbReference type="EMBL" id="GJJ11476.1"/>
    </source>
</evidence>
<dbReference type="PANTHER" id="PTHR24113">
    <property type="entry name" value="RAN GTPASE-ACTIVATING PROTEIN 1"/>
    <property type="match status" value="1"/>
</dbReference>
<dbReference type="InterPro" id="IPR027038">
    <property type="entry name" value="RanGap"/>
</dbReference>
<sequence length="420" mass="46225">MSSSSFIFNIANKGLRLETANDVQKLFSDSKIEELKELVLTSNTFGIDASKALGGLLSRMKNLKATGLSAIFASRPVDEVLIALPSVFSPLLSLDSLIELNFSDNAVGAQVYRVLVPLLSQLSNLQIIKLVNNGFGPEAGKAIAEAIQQLASKRRESGRPSALRVLLCARNRLEDGSASAWGEAIAAHPNLQKVKMSNNGFREDGIKAIAKGLAKCSDLRYLNLRDSTSRNEDNEDDPEESRGSWLLADAIRNAKRLEYLDLSDCYLTDVGSLEIVNALGENPYPELHSLLLQGNDMNEGHYEKLLTVIQDTLPKLKVLVLADNDDLEDNEAIDALKEFLEDPTRKGQLITDDQDVDALIKSEDAKDETTETRFVGDVPIEVPPVKKEEDELDELAKLMGAKLKIENQVCLFHFLLKAGY</sequence>
<name>A0AAV5AA29_9AGAM</name>
<dbReference type="GO" id="GO:0005634">
    <property type="term" value="C:nucleus"/>
    <property type="evidence" value="ECO:0007669"/>
    <property type="project" value="TreeGrafter"/>
</dbReference>
<dbReference type="GO" id="GO:0006913">
    <property type="term" value="P:nucleocytoplasmic transport"/>
    <property type="evidence" value="ECO:0007669"/>
    <property type="project" value="TreeGrafter"/>
</dbReference>
<evidence type="ECO:0000256" key="3">
    <source>
        <dbReference type="ARBA" id="ARBA00022737"/>
    </source>
</evidence>
<accession>A0AAV5AA29</accession>
<dbReference type="PANTHER" id="PTHR24113:SF12">
    <property type="entry name" value="RAN GTPASE-ACTIVATING PROTEIN 1"/>
    <property type="match status" value="1"/>
</dbReference>
<dbReference type="InterPro" id="IPR032675">
    <property type="entry name" value="LRR_dom_sf"/>
</dbReference>
<dbReference type="GO" id="GO:0005829">
    <property type="term" value="C:cytosol"/>
    <property type="evidence" value="ECO:0007669"/>
    <property type="project" value="TreeGrafter"/>
</dbReference>
<dbReference type="Proteomes" id="UP001050691">
    <property type="component" value="Unassembled WGS sequence"/>
</dbReference>
<dbReference type="EMBL" id="BPWL01000006">
    <property type="protein sequence ID" value="GJJ11476.1"/>
    <property type="molecule type" value="Genomic_DNA"/>
</dbReference>
<organism evidence="4 5">
    <name type="scientific">Clathrus columnatus</name>
    <dbReference type="NCBI Taxonomy" id="1419009"/>
    <lineage>
        <taxon>Eukaryota</taxon>
        <taxon>Fungi</taxon>
        <taxon>Dikarya</taxon>
        <taxon>Basidiomycota</taxon>
        <taxon>Agaricomycotina</taxon>
        <taxon>Agaricomycetes</taxon>
        <taxon>Phallomycetidae</taxon>
        <taxon>Phallales</taxon>
        <taxon>Clathraceae</taxon>
        <taxon>Clathrus</taxon>
    </lineage>
</organism>
<dbReference type="GO" id="GO:0005096">
    <property type="term" value="F:GTPase activator activity"/>
    <property type="evidence" value="ECO:0007669"/>
    <property type="project" value="UniProtKB-KW"/>
</dbReference>
<evidence type="ECO:0000256" key="1">
    <source>
        <dbReference type="ARBA" id="ARBA00022468"/>
    </source>
</evidence>
<comment type="caution">
    <text evidence="4">The sequence shown here is derived from an EMBL/GenBank/DDBJ whole genome shotgun (WGS) entry which is preliminary data.</text>
</comment>